<evidence type="ECO:0000313" key="3">
    <source>
        <dbReference type="Proteomes" id="UP000199623"/>
    </source>
</evidence>
<sequence length="336" mass="37310">MFTTVEALELVERVTTAEELFGPRTIDPDKRKQAKRRYHALASVLHPDVVGPGDTRAHAASANLTRLHHEWVRSAVVELKTKTGVYRIGEPFAVGSVANLYETDGPHVVKVVRNPVLNPLLHGEWDALRKLERFTDWNAWLRPFYPRLLDTSGDVAKGSRAFTVLDPLIDGFVTLADVKRAYPDGLDGRDYAWMHRRLLKALAGAHQIGLVHGAVTAENVMVHPEQHGIVLVGWSFAVETGQRLIATSRTIGYPPEVVAGDPVTTATDVHMAHTLMLDLLAPSERTQISFAKGCLQDRPSRRPEAVDLLTEYDDLLEDLYGPRVFRPFALPDKTGA</sequence>
<accession>A0A1G7QAL4</accession>
<evidence type="ECO:0000313" key="2">
    <source>
        <dbReference type="EMBL" id="SDF94959.1"/>
    </source>
</evidence>
<dbReference type="SUPFAM" id="SSF56112">
    <property type="entry name" value="Protein kinase-like (PK-like)"/>
    <property type="match status" value="1"/>
</dbReference>
<dbReference type="SMART" id="SM00220">
    <property type="entry name" value="S_TKc"/>
    <property type="match status" value="1"/>
</dbReference>
<dbReference type="EMBL" id="FNCC01000004">
    <property type="protein sequence ID" value="SDF94959.1"/>
    <property type="molecule type" value="Genomic_DNA"/>
</dbReference>
<dbReference type="InterPro" id="IPR000719">
    <property type="entry name" value="Prot_kinase_dom"/>
</dbReference>
<proteinExistence type="predicted"/>
<dbReference type="Proteomes" id="UP000199623">
    <property type="component" value="Unassembled WGS sequence"/>
</dbReference>
<dbReference type="Gene3D" id="1.10.510.10">
    <property type="entry name" value="Transferase(Phosphotransferase) domain 1"/>
    <property type="match status" value="1"/>
</dbReference>
<dbReference type="STRING" id="200378.SAMN05216553_104332"/>
<name>A0A1G7QAL4_9PSEU</name>
<dbReference type="RefSeq" id="WP_090048262.1">
    <property type="nucleotide sequence ID" value="NZ_FNCC01000004.1"/>
</dbReference>
<reference evidence="3" key="1">
    <citation type="submission" date="2016-10" db="EMBL/GenBank/DDBJ databases">
        <authorList>
            <person name="Varghese N."/>
            <person name="Submissions S."/>
        </authorList>
    </citation>
    <scope>NUCLEOTIDE SEQUENCE [LARGE SCALE GENOMIC DNA]</scope>
    <source>
        <strain evidence="3">CGMCC 4.3506</strain>
    </source>
</reference>
<protein>
    <recommendedName>
        <fullName evidence="1">Protein kinase domain-containing protein</fullName>
    </recommendedName>
</protein>
<dbReference type="InterPro" id="IPR011009">
    <property type="entry name" value="Kinase-like_dom_sf"/>
</dbReference>
<dbReference type="GO" id="GO:0005524">
    <property type="term" value="F:ATP binding"/>
    <property type="evidence" value="ECO:0007669"/>
    <property type="project" value="InterPro"/>
</dbReference>
<organism evidence="2 3">
    <name type="scientific">Lentzea fradiae</name>
    <dbReference type="NCBI Taxonomy" id="200378"/>
    <lineage>
        <taxon>Bacteria</taxon>
        <taxon>Bacillati</taxon>
        <taxon>Actinomycetota</taxon>
        <taxon>Actinomycetes</taxon>
        <taxon>Pseudonocardiales</taxon>
        <taxon>Pseudonocardiaceae</taxon>
        <taxon>Lentzea</taxon>
    </lineage>
</organism>
<gene>
    <name evidence="2" type="ORF">SAMN05216553_104332</name>
</gene>
<keyword evidence="3" id="KW-1185">Reference proteome</keyword>
<dbReference type="GO" id="GO:0004672">
    <property type="term" value="F:protein kinase activity"/>
    <property type="evidence" value="ECO:0007669"/>
    <property type="project" value="InterPro"/>
</dbReference>
<dbReference type="AlphaFoldDB" id="A0A1G7QAL4"/>
<feature type="domain" description="Protein kinase" evidence="1">
    <location>
        <begin position="86"/>
        <end position="316"/>
    </location>
</feature>
<dbReference type="OrthoDB" id="4368010at2"/>
<evidence type="ECO:0000259" key="1">
    <source>
        <dbReference type="SMART" id="SM00220"/>
    </source>
</evidence>